<dbReference type="InterPro" id="IPR003676">
    <property type="entry name" value="SAUR_fam"/>
</dbReference>
<dbReference type="Proteomes" id="UP001408789">
    <property type="component" value="Unassembled WGS sequence"/>
</dbReference>
<accession>A0AAP0CJY8</accession>
<evidence type="ECO:0008006" key="4">
    <source>
        <dbReference type="Google" id="ProtNLM"/>
    </source>
</evidence>
<reference evidence="2 3" key="1">
    <citation type="submission" date="2024-04" db="EMBL/GenBank/DDBJ databases">
        <title>The reference genome of an endangered Asteraceae, Deinandra increscens subsp. villosa, native to the Central Coast of California.</title>
        <authorList>
            <person name="Guilliams M."/>
            <person name="Hasenstab-Lehman K."/>
            <person name="Meyer R."/>
            <person name="Mcevoy S."/>
        </authorList>
    </citation>
    <scope>NUCLEOTIDE SEQUENCE [LARGE SCALE GENOMIC DNA]</scope>
    <source>
        <tissue evidence="2">Leaf</tissue>
    </source>
</reference>
<dbReference type="PANTHER" id="PTHR31374:SF28">
    <property type="entry name" value="SAUR-LIKE AUXIN-RESPONSIVE PROTEIN FAMILY"/>
    <property type="match status" value="1"/>
</dbReference>
<name>A0AAP0CJY8_9ASTR</name>
<protein>
    <recommendedName>
        <fullName evidence="4">Small auxin up regulated protein</fullName>
    </recommendedName>
</protein>
<dbReference type="AlphaFoldDB" id="A0AAP0CJY8"/>
<evidence type="ECO:0000313" key="3">
    <source>
        <dbReference type="Proteomes" id="UP001408789"/>
    </source>
</evidence>
<comment type="similarity">
    <text evidence="1">Belongs to the ARG7 family.</text>
</comment>
<gene>
    <name evidence="2" type="ORF">SSX86_026513</name>
</gene>
<evidence type="ECO:0000313" key="2">
    <source>
        <dbReference type="EMBL" id="KAK9055430.1"/>
    </source>
</evidence>
<dbReference type="Pfam" id="PF02519">
    <property type="entry name" value="Auxin_inducible"/>
    <property type="match status" value="1"/>
</dbReference>
<dbReference type="GO" id="GO:0009733">
    <property type="term" value="P:response to auxin"/>
    <property type="evidence" value="ECO:0007669"/>
    <property type="project" value="InterPro"/>
</dbReference>
<organism evidence="2 3">
    <name type="scientific">Deinandra increscens subsp. villosa</name>
    <dbReference type="NCBI Taxonomy" id="3103831"/>
    <lineage>
        <taxon>Eukaryota</taxon>
        <taxon>Viridiplantae</taxon>
        <taxon>Streptophyta</taxon>
        <taxon>Embryophyta</taxon>
        <taxon>Tracheophyta</taxon>
        <taxon>Spermatophyta</taxon>
        <taxon>Magnoliopsida</taxon>
        <taxon>eudicotyledons</taxon>
        <taxon>Gunneridae</taxon>
        <taxon>Pentapetalae</taxon>
        <taxon>asterids</taxon>
        <taxon>campanulids</taxon>
        <taxon>Asterales</taxon>
        <taxon>Asteraceae</taxon>
        <taxon>Asteroideae</taxon>
        <taxon>Heliantheae alliance</taxon>
        <taxon>Madieae</taxon>
        <taxon>Madiinae</taxon>
        <taxon>Deinandra</taxon>
    </lineage>
</organism>
<keyword evidence="3" id="KW-1185">Reference proteome</keyword>
<sequence>MLGKKISSVKSLGKRVKIRGDIKRSQSERLLKDGEEVASISSSCSSPSRKTPTGFFALYVGEERQKFVVPTGYLSHPLFKMVLEKSSEEFGFDQKNGLVVPCSVNAFQEVVGVVESCNGKCDLSHLVEEFI</sequence>
<proteinExistence type="inferred from homology"/>
<dbReference type="EMBL" id="JBCNJP010000025">
    <property type="protein sequence ID" value="KAK9055430.1"/>
    <property type="molecule type" value="Genomic_DNA"/>
</dbReference>
<comment type="caution">
    <text evidence="2">The sequence shown here is derived from an EMBL/GenBank/DDBJ whole genome shotgun (WGS) entry which is preliminary data.</text>
</comment>
<dbReference type="PANTHER" id="PTHR31374">
    <property type="entry name" value="AUXIN-INDUCED PROTEIN-LIKE-RELATED"/>
    <property type="match status" value="1"/>
</dbReference>
<evidence type="ECO:0000256" key="1">
    <source>
        <dbReference type="ARBA" id="ARBA00006974"/>
    </source>
</evidence>